<name>A0A151X0A3_9HYME</name>
<evidence type="ECO:0000256" key="1">
    <source>
        <dbReference type="SAM" id="Phobius"/>
    </source>
</evidence>
<proteinExistence type="predicted"/>
<protein>
    <submittedName>
        <fullName evidence="2">Uncharacterized protein</fullName>
    </submittedName>
</protein>
<sequence length="78" mass="9209">MPRLNIYSSFSEIEYLSWKFSTKMAKGINAVKIVERHECSAGEFDLLNFNPYVIVYSFVFLFILIVGLYLEYNEYSMD</sequence>
<evidence type="ECO:0000313" key="3">
    <source>
        <dbReference type="Proteomes" id="UP000075809"/>
    </source>
</evidence>
<evidence type="ECO:0000313" key="2">
    <source>
        <dbReference type="EMBL" id="KYQ53759.1"/>
    </source>
</evidence>
<organism evidence="2 3">
    <name type="scientific">Mycetomoellerius zeteki</name>
    <dbReference type="NCBI Taxonomy" id="64791"/>
    <lineage>
        <taxon>Eukaryota</taxon>
        <taxon>Metazoa</taxon>
        <taxon>Ecdysozoa</taxon>
        <taxon>Arthropoda</taxon>
        <taxon>Hexapoda</taxon>
        <taxon>Insecta</taxon>
        <taxon>Pterygota</taxon>
        <taxon>Neoptera</taxon>
        <taxon>Endopterygota</taxon>
        <taxon>Hymenoptera</taxon>
        <taxon>Apocrita</taxon>
        <taxon>Aculeata</taxon>
        <taxon>Formicoidea</taxon>
        <taxon>Formicidae</taxon>
        <taxon>Myrmicinae</taxon>
        <taxon>Mycetomoellerius</taxon>
    </lineage>
</organism>
<dbReference type="Proteomes" id="UP000075809">
    <property type="component" value="Unassembled WGS sequence"/>
</dbReference>
<keyword evidence="1" id="KW-1133">Transmembrane helix</keyword>
<dbReference type="AlphaFoldDB" id="A0A151X0A3"/>
<keyword evidence="3" id="KW-1185">Reference proteome</keyword>
<keyword evidence="1" id="KW-0472">Membrane</keyword>
<reference evidence="2 3" key="1">
    <citation type="submission" date="2015-09" db="EMBL/GenBank/DDBJ databases">
        <title>Trachymyrmex zeteki WGS genome.</title>
        <authorList>
            <person name="Nygaard S."/>
            <person name="Hu H."/>
            <person name="Boomsma J."/>
            <person name="Zhang G."/>
        </authorList>
    </citation>
    <scope>NUCLEOTIDE SEQUENCE [LARGE SCALE GENOMIC DNA]</scope>
    <source>
        <strain evidence="2">Tzet28-1</strain>
        <tissue evidence="2">Whole body</tissue>
    </source>
</reference>
<feature type="transmembrane region" description="Helical" evidence="1">
    <location>
        <begin position="53"/>
        <end position="72"/>
    </location>
</feature>
<dbReference type="EMBL" id="KQ982619">
    <property type="protein sequence ID" value="KYQ53759.1"/>
    <property type="molecule type" value="Genomic_DNA"/>
</dbReference>
<keyword evidence="1" id="KW-0812">Transmembrane</keyword>
<gene>
    <name evidence="2" type="ORF">ALC60_07311</name>
</gene>
<accession>A0A151X0A3</accession>